<accession>A0A8D0GD63</accession>
<dbReference type="AlphaFoldDB" id="A0A8D0GD63"/>
<reference evidence="1" key="1">
    <citation type="submission" date="2025-08" db="UniProtKB">
        <authorList>
            <consortium name="Ensembl"/>
        </authorList>
    </citation>
    <scope>IDENTIFICATION</scope>
</reference>
<evidence type="ECO:0000313" key="2">
    <source>
        <dbReference type="Proteomes" id="UP000694392"/>
    </source>
</evidence>
<protein>
    <submittedName>
        <fullName evidence="1">Uncharacterized protein</fullName>
    </submittedName>
</protein>
<dbReference type="GO" id="GO:0005794">
    <property type="term" value="C:Golgi apparatus"/>
    <property type="evidence" value="ECO:0007669"/>
    <property type="project" value="TreeGrafter"/>
</dbReference>
<dbReference type="PANTHER" id="PTHR21663:SF1">
    <property type="entry name" value="HEAT REPEAT-CONTAINING PROTEIN 5A"/>
    <property type="match status" value="1"/>
</dbReference>
<dbReference type="GO" id="GO:0042147">
    <property type="term" value="P:retrograde transport, endosome to Golgi"/>
    <property type="evidence" value="ECO:0007669"/>
    <property type="project" value="TreeGrafter"/>
</dbReference>
<dbReference type="GO" id="GO:0016020">
    <property type="term" value="C:membrane"/>
    <property type="evidence" value="ECO:0007669"/>
    <property type="project" value="TreeGrafter"/>
</dbReference>
<dbReference type="GO" id="GO:0008104">
    <property type="term" value="P:intracellular protein localization"/>
    <property type="evidence" value="ECO:0007669"/>
    <property type="project" value="TreeGrafter"/>
</dbReference>
<name>A0A8D0GD63_SPHPU</name>
<dbReference type="SUPFAM" id="SSF48371">
    <property type="entry name" value="ARM repeat"/>
    <property type="match status" value="1"/>
</dbReference>
<dbReference type="GeneTree" id="ENSGT00390000006205"/>
<dbReference type="InterPro" id="IPR040108">
    <property type="entry name" value="Laa1/Sip1/HEATR5"/>
</dbReference>
<dbReference type="OMA" id="TTSFCAD"/>
<proteinExistence type="predicted"/>
<dbReference type="PANTHER" id="PTHR21663">
    <property type="entry name" value="HYPOTHETICAL HEAT DOMAIN-CONTAINING"/>
    <property type="match status" value="1"/>
</dbReference>
<dbReference type="GO" id="GO:0030139">
    <property type="term" value="C:endocytic vesicle"/>
    <property type="evidence" value="ECO:0007669"/>
    <property type="project" value="TreeGrafter"/>
</dbReference>
<dbReference type="Proteomes" id="UP000694392">
    <property type="component" value="Unplaced"/>
</dbReference>
<organism evidence="1 2">
    <name type="scientific">Sphenodon punctatus</name>
    <name type="common">Tuatara</name>
    <name type="synonym">Hatteria punctata</name>
    <dbReference type="NCBI Taxonomy" id="8508"/>
    <lineage>
        <taxon>Eukaryota</taxon>
        <taxon>Metazoa</taxon>
        <taxon>Chordata</taxon>
        <taxon>Craniata</taxon>
        <taxon>Vertebrata</taxon>
        <taxon>Euteleostomi</taxon>
        <taxon>Lepidosauria</taxon>
        <taxon>Sphenodontia</taxon>
        <taxon>Sphenodontidae</taxon>
        <taxon>Sphenodon</taxon>
    </lineage>
</organism>
<evidence type="ECO:0000313" key="1">
    <source>
        <dbReference type="Ensembl" id="ENSSPUP00000003654.1"/>
    </source>
</evidence>
<dbReference type="InterPro" id="IPR016024">
    <property type="entry name" value="ARM-type_fold"/>
</dbReference>
<reference evidence="1" key="2">
    <citation type="submission" date="2025-09" db="UniProtKB">
        <authorList>
            <consortium name="Ensembl"/>
        </authorList>
    </citation>
    <scope>IDENTIFICATION</scope>
</reference>
<keyword evidence="2" id="KW-1185">Reference proteome</keyword>
<dbReference type="GO" id="GO:0005829">
    <property type="term" value="C:cytosol"/>
    <property type="evidence" value="ECO:0007669"/>
    <property type="project" value="GOC"/>
</dbReference>
<dbReference type="GO" id="GO:0006897">
    <property type="term" value="P:endocytosis"/>
    <property type="evidence" value="ECO:0007669"/>
    <property type="project" value="TreeGrafter"/>
</dbReference>
<sequence length="92" mass="9576">MGALESSNPFLRCAAAESLARLAQVVADSAFTAGLAQVSFDKLKSARDVISRTGHSLALGSLYRYLGGIGSTQHLNACVGILYTLSQDSTSP</sequence>
<dbReference type="Ensembl" id="ENSSPUT00000003880.1">
    <property type="protein sequence ID" value="ENSSPUP00000003654.1"/>
    <property type="gene ID" value="ENSSPUG00000002798.1"/>
</dbReference>